<keyword evidence="4" id="KW-0808">Transferase</keyword>
<dbReference type="GO" id="GO:0044206">
    <property type="term" value="P:UMP salvage"/>
    <property type="evidence" value="ECO:0007669"/>
    <property type="project" value="UniProtKB-UniPathway"/>
</dbReference>
<dbReference type="PRINTS" id="PR00988">
    <property type="entry name" value="URIDINKINASE"/>
</dbReference>
<feature type="domain" description="Phosphoribulokinase/uridine kinase" evidence="9">
    <location>
        <begin position="781"/>
        <end position="969"/>
    </location>
</feature>
<dbReference type="AlphaFoldDB" id="A0A177B3J9"/>
<dbReference type="Gene3D" id="3.40.50.2020">
    <property type="match status" value="1"/>
</dbReference>
<dbReference type="EC" id="2.7.1.48" evidence="3"/>
<evidence type="ECO:0000256" key="7">
    <source>
        <dbReference type="ARBA" id="ARBA00047436"/>
    </source>
</evidence>
<dbReference type="InterPro" id="IPR000836">
    <property type="entry name" value="PRTase_dom"/>
</dbReference>
<dbReference type="Pfam" id="PF00485">
    <property type="entry name" value="PRK"/>
    <property type="match status" value="1"/>
</dbReference>
<dbReference type="OrthoDB" id="10257085at2759"/>
<dbReference type="GO" id="GO:0004849">
    <property type="term" value="F:uridine kinase activity"/>
    <property type="evidence" value="ECO:0007669"/>
    <property type="project" value="UniProtKB-EC"/>
</dbReference>
<dbReference type="CDD" id="cd02023">
    <property type="entry name" value="UMPK"/>
    <property type="match status" value="1"/>
</dbReference>
<name>A0A177B3J9_9BILA</name>
<organism evidence="11 12">
    <name type="scientific">Intoshia linei</name>
    <dbReference type="NCBI Taxonomy" id="1819745"/>
    <lineage>
        <taxon>Eukaryota</taxon>
        <taxon>Metazoa</taxon>
        <taxon>Spiralia</taxon>
        <taxon>Lophotrochozoa</taxon>
        <taxon>Mesozoa</taxon>
        <taxon>Orthonectida</taxon>
        <taxon>Rhopaluridae</taxon>
        <taxon>Intoshia</taxon>
    </lineage>
</organism>
<feature type="domain" description="Phosphoribosyltransferase" evidence="10">
    <location>
        <begin position="1063"/>
        <end position="1171"/>
    </location>
</feature>
<dbReference type="InterPro" id="IPR029057">
    <property type="entry name" value="PRTase-like"/>
</dbReference>
<comment type="catalytic activity">
    <reaction evidence="7">
        <text>cytidine + ATP = CMP + ADP + H(+)</text>
        <dbReference type="Rhea" id="RHEA:24674"/>
        <dbReference type="ChEBI" id="CHEBI:15378"/>
        <dbReference type="ChEBI" id="CHEBI:17562"/>
        <dbReference type="ChEBI" id="CHEBI:30616"/>
        <dbReference type="ChEBI" id="CHEBI:60377"/>
        <dbReference type="ChEBI" id="CHEBI:456216"/>
        <dbReference type="EC" id="2.7.1.48"/>
    </reaction>
</comment>
<dbReference type="Proteomes" id="UP000078046">
    <property type="component" value="Unassembled WGS sequence"/>
</dbReference>
<evidence type="ECO:0000256" key="8">
    <source>
        <dbReference type="ARBA" id="ARBA00048909"/>
    </source>
</evidence>
<comment type="caution">
    <text evidence="11">The sequence shown here is derived from an EMBL/GenBank/DDBJ whole genome shotgun (WGS) entry which is preliminary data.</text>
</comment>
<dbReference type="InterPro" id="IPR006083">
    <property type="entry name" value="PRK/URK"/>
</dbReference>
<dbReference type="PANTHER" id="PTHR10285">
    <property type="entry name" value="URIDINE KINASE"/>
    <property type="match status" value="1"/>
</dbReference>
<dbReference type="InterPro" id="IPR000764">
    <property type="entry name" value="Uridine_kinase-like"/>
</dbReference>
<dbReference type="EMBL" id="LWCA01000396">
    <property type="protein sequence ID" value="OAF68730.1"/>
    <property type="molecule type" value="Genomic_DNA"/>
</dbReference>
<evidence type="ECO:0000256" key="5">
    <source>
        <dbReference type="ARBA" id="ARBA00022741"/>
    </source>
</evidence>
<evidence type="ECO:0000256" key="2">
    <source>
        <dbReference type="ARBA" id="ARBA00005408"/>
    </source>
</evidence>
<dbReference type="SUPFAM" id="SSF52540">
    <property type="entry name" value="P-loop containing nucleoside triphosphate hydrolases"/>
    <property type="match status" value="1"/>
</dbReference>
<comment type="catalytic activity">
    <reaction evidence="8">
        <text>uridine + ATP = UMP + ADP + H(+)</text>
        <dbReference type="Rhea" id="RHEA:16825"/>
        <dbReference type="ChEBI" id="CHEBI:15378"/>
        <dbReference type="ChEBI" id="CHEBI:16704"/>
        <dbReference type="ChEBI" id="CHEBI:30616"/>
        <dbReference type="ChEBI" id="CHEBI:57865"/>
        <dbReference type="ChEBI" id="CHEBI:456216"/>
        <dbReference type="EC" id="2.7.1.48"/>
    </reaction>
</comment>
<evidence type="ECO:0000256" key="6">
    <source>
        <dbReference type="ARBA" id="ARBA00022777"/>
    </source>
</evidence>
<reference evidence="11 12" key="1">
    <citation type="submission" date="2016-04" db="EMBL/GenBank/DDBJ databases">
        <title>The genome of Intoshia linei affirms orthonectids as highly simplified spiralians.</title>
        <authorList>
            <person name="Mikhailov K.V."/>
            <person name="Slusarev G.S."/>
            <person name="Nikitin M.A."/>
            <person name="Logacheva M.D."/>
            <person name="Penin A."/>
            <person name="Aleoshin V."/>
            <person name="Panchin Y.V."/>
        </authorList>
    </citation>
    <scope>NUCLEOTIDE SEQUENCE [LARGE SCALE GENOMIC DNA]</scope>
    <source>
        <strain evidence="11">Intl2013</strain>
        <tissue evidence="11">Whole animal</tissue>
    </source>
</reference>
<evidence type="ECO:0000256" key="1">
    <source>
        <dbReference type="ARBA" id="ARBA00004690"/>
    </source>
</evidence>
<evidence type="ECO:0000259" key="10">
    <source>
        <dbReference type="Pfam" id="PF14681"/>
    </source>
</evidence>
<keyword evidence="5" id="KW-0547">Nucleotide-binding</keyword>
<comment type="pathway">
    <text evidence="1">Pyrimidine metabolism; UMP biosynthesis via salvage pathway; UMP from uridine: step 1/1.</text>
</comment>
<evidence type="ECO:0000313" key="12">
    <source>
        <dbReference type="Proteomes" id="UP000078046"/>
    </source>
</evidence>
<proteinExistence type="inferred from homology"/>
<dbReference type="GO" id="GO:0005524">
    <property type="term" value="F:ATP binding"/>
    <property type="evidence" value="ECO:0007669"/>
    <property type="project" value="InterPro"/>
</dbReference>
<dbReference type="UniPathway" id="UPA00574">
    <property type="reaction ID" value="UER00637"/>
</dbReference>
<sequence>MNEKLKSNEIISKISSNGEYHFSQHLSVEEKMKKIKICKNIAEDYTNKLMSVKHHDFFSVALDTEIFEDKIIQLREKMDLFREESVKFHNKTTNGYTCFKDYTRNLENAQETFFIIKGLNTIITLSNKLDGYFNFKDFVKSSNIICQMNEIFSKDVYRKICVMDKYYSSMISCRDHIELHVRDSLLDTFSNLKLESKYTLPKNEFIVLSNFNKIDAFLNQYFQLKLENFDNLLENDFLIISKLIISKQITSLTTNEIIQYNICQDVTVQIKELGFLQRITCIIIDTIQELCNENYNLFIPLLQFWENNSNIIYQHLIKIVDIIIDKHTNENYLSYPIEMEYPFILNIFSNFTNDLISVFNLKYFTVENLQKKFKNVQCCYLSKLMNLFFKPLNDFFNKGIPTQEMLDEHFSNCERLLNKINTFDLKQKANKLICKMLNMYIIDKAQNVLSYGNVSTVITRPQNYCTDLFKCTLYMQEYWFQRENNFLTNEKDLYESFKNCNMEIFNSFTTSLMKHFKNIFLTMVDNYSEFSQQGIILYVKELEMFLKKVVKQHLLLFPDCDTKSNGLINVLNESWLYYVVVLSHIYFENSKVTRQFSLDFEKIEKYFDQFFNICFTLTENYKYAVFMRNLILCQIELSSIKNFVSDFLRADQLSNNLDPYEFDKKRNLLLIFFITKYVKQEKCCDLPSVENFHGYENMKFYDGPDVALTDSTETFKILNKLEENMGQVCPKSLKALYEFRRTVAKTIHNKNYKITNYFVMDEKILKLNKVNSLNPTTEPFIIGICGGSASGKSTLTRNIENLLEESSSVSIISVDNFYHSLNKDQLKQAMKGLYNFDVPSAIDFDSCVKCVMDIKNGRNAQVPLYDFTVHQRKKETLTVLTNDVLILEGFLSFSDRRLLEMMDLKIFVETDCDIRLARRLVRDTEFRNRTTESVLYQWKRDVQPSYKLFIEPCRKEADLIVPGGGHNSVALSLLTSTIYMQLEKRRIFKSKSIKYRSIEDGHGPLPNQLIVLSNTADAKELYKYIKIKELQCFDELIYRFKDLLKHMIHYSIVFEPNVNFMSNQVDTNHFDKNNMVGIHVMHTNETITYKFTQISEKFTQGSIVMTQPVDHDDIKIHSHDIPLINENSKVIVLLAAICTGQSSAMAINFLLKLKVPEKNIYLISLHTKKTGNTQRNIYRTANLRLPLVTPEKIRKLHNSNSS</sequence>
<evidence type="ECO:0000259" key="9">
    <source>
        <dbReference type="Pfam" id="PF00485"/>
    </source>
</evidence>
<evidence type="ECO:0000256" key="3">
    <source>
        <dbReference type="ARBA" id="ARBA00012137"/>
    </source>
</evidence>
<dbReference type="InterPro" id="IPR027417">
    <property type="entry name" value="P-loop_NTPase"/>
</dbReference>
<dbReference type="Pfam" id="PF14681">
    <property type="entry name" value="UPRTase"/>
    <property type="match status" value="1"/>
</dbReference>
<dbReference type="NCBIfam" id="NF004018">
    <property type="entry name" value="PRK05480.1"/>
    <property type="match status" value="1"/>
</dbReference>
<gene>
    <name evidence="11" type="ORF">A3Q56_03519</name>
</gene>
<accession>A0A177B3J9</accession>
<comment type="similarity">
    <text evidence="2">Belongs to the uridine kinase family.</text>
</comment>
<keyword evidence="12" id="KW-1185">Reference proteome</keyword>
<protein>
    <recommendedName>
        <fullName evidence="3">uridine/cytidine kinase</fullName>
        <ecNumber evidence="3">2.7.1.48</ecNumber>
    </recommendedName>
</protein>
<keyword evidence="6" id="KW-0418">Kinase</keyword>
<evidence type="ECO:0000313" key="11">
    <source>
        <dbReference type="EMBL" id="OAF68730.1"/>
    </source>
</evidence>
<dbReference type="Gene3D" id="3.40.50.300">
    <property type="entry name" value="P-loop containing nucleotide triphosphate hydrolases"/>
    <property type="match status" value="1"/>
</dbReference>
<evidence type="ECO:0000256" key="4">
    <source>
        <dbReference type="ARBA" id="ARBA00022679"/>
    </source>
</evidence>